<dbReference type="InterPro" id="IPR016047">
    <property type="entry name" value="M23ase_b-sheet_dom"/>
</dbReference>
<organism evidence="4 5">
    <name type="scientific">Candidatus Borkfalkia faecavium</name>
    <dbReference type="NCBI Taxonomy" id="2838508"/>
    <lineage>
        <taxon>Bacteria</taxon>
        <taxon>Bacillati</taxon>
        <taxon>Bacillota</taxon>
        <taxon>Clostridia</taxon>
        <taxon>Christensenellales</taxon>
        <taxon>Christensenellaceae</taxon>
        <taxon>Candidatus Borkfalkia</taxon>
    </lineage>
</organism>
<dbReference type="EMBL" id="DXEW01000013">
    <property type="protein sequence ID" value="HIX50164.1"/>
    <property type="molecule type" value="Genomic_DNA"/>
</dbReference>
<dbReference type="SUPFAM" id="SSF51261">
    <property type="entry name" value="Duplicated hybrid motif"/>
    <property type="match status" value="1"/>
</dbReference>
<dbReference type="PANTHER" id="PTHR21666">
    <property type="entry name" value="PEPTIDASE-RELATED"/>
    <property type="match status" value="1"/>
</dbReference>
<reference evidence="4" key="1">
    <citation type="journal article" date="2021" name="PeerJ">
        <title>Extensive microbial diversity within the chicken gut microbiome revealed by metagenomics and culture.</title>
        <authorList>
            <person name="Gilroy R."/>
            <person name="Ravi A."/>
            <person name="Getino M."/>
            <person name="Pursley I."/>
            <person name="Horton D.L."/>
            <person name="Alikhan N.F."/>
            <person name="Baker D."/>
            <person name="Gharbi K."/>
            <person name="Hall N."/>
            <person name="Watson M."/>
            <person name="Adriaenssens E.M."/>
            <person name="Foster-Nyarko E."/>
            <person name="Jarju S."/>
            <person name="Secka A."/>
            <person name="Antonio M."/>
            <person name="Oren A."/>
            <person name="Chaudhuri R.R."/>
            <person name="La Ragione R."/>
            <person name="Hildebrand F."/>
            <person name="Pallen M.J."/>
        </authorList>
    </citation>
    <scope>NUCLEOTIDE SEQUENCE</scope>
    <source>
        <strain evidence="4">2189</strain>
    </source>
</reference>
<keyword evidence="2" id="KW-1133">Transmembrane helix</keyword>
<evidence type="ECO:0000313" key="5">
    <source>
        <dbReference type="Proteomes" id="UP000886847"/>
    </source>
</evidence>
<evidence type="ECO:0000256" key="2">
    <source>
        <dbReference type="SAM" id="Phobius"/>
    </source>
</evidence>
<sequence length="224" mass="23754">MKETKKTEGASPVKVKRRTLYTILIAACALVLAAAVTLTVVFVVRGPDTSLEQPDDGKDDDNDDGNDDGTDDTDDDDDDTPGSTEVVFALPVAEATVGATYSFWYNSTLNRYGLHTGVDFKAPAGTQVTAAYGGTVESITDTLLEGGKIVLDHGNGLKSEYASIEASDELRVGERVEQGEVIGAVSAAADAMGNEYDEGEHLHFAVTQDGKAIDPVTYLDIDEK</sequence>
<evidence type="ECO:0000259" key="3">
    <source>
        <dbReference type="Pfam" id="PF01551"/>
    </source>
</evidence>
<dbReference type="InterPro" id="IPR011055">
    <property type="entry name" value="Dup_hybrid_motif"/>
</dbReference>
<evidence type="ECO:0000256" key="1">
    <source>
        <dbReference type="SAM" id="MobiDB-lite"/>
    </source>
</evidence>
<dbReference type="PANTHER" id="PTHR21666:SF270">
    <property type="entry name" value="MUREIN HYDROLASE ACTIVATOR ENVC"/>
    <property type="match status" value="1"/>
</dbReference>
<dbReference type="Proteomes" id="UP000886847">
    <property type="component" value="Unassembled WGS sequence"/>
</dbReference>
<comment type="caution">
    <text evidence="4">The sequence shown here is derived from an EMBL/GenBank/DDBJ whole genome shotgun (WGS) entry which is preliminary data.</text>
</comment>
<dbReference type="CDD" id="cd12797">
    <property type="entry name" value="M23_peptidase"/>
    <property type="match status" value="1"/>
</dbReference>
<protein>
    <submittedName>
        <fullName evidence="4">M23 family metallopeptidase</fullName>
    </submittedName>
</protein>
<dbReference type="GO" id="GO:0004222">
    <property type="term" value="F:metalloendopeptidase activity"/>
    <property type="evidence" value="ECO:0007669"/>
    <property type="project" value="TreeGrafter"/>
</dbReference>
<reference evidence="4" key="2">
    <citation type="submission" date="2021-04" db="EMBL/GenBank/DDBJ databases">
        <authorList>
            <person name="Gilroy R."/>
        </authorList>
    </citation>
    <scope>NUCLEOTIDE SEQUENCE</scope>
    <source>
        <strain evidence="4">2189</strain>
    </source>
</reference>
<keyword evidence="2" id="KW-0812">Transmembrane</keyword>
<keyword evidence="2" id="KW-0472">Membrane</keyword>
<evidence type="ECO:0000313" key="4">
    <source>
        <dbReference type="EMBL" id="HIX50164.1"/>
    </source>
</evidence>
<feature type="region of interest" description="Disordered" evidence="1">
    <location>
        <begin position="48"/>
        <end position="83"/>
    </location>
</feature>
<dbReference type="AlphaFoldDB" id="A0A9D1W0H3"/>
<dbReference type="Gene3D" id="2.70.70.10">
    <property type="entry name" value="Glucose Permease (Domain IIA)"/>
    <property type="match status" value="1"/>
</dbReference>
<feature type="domain" description="M23ase beta-sheet core" evidence="3">
    <location>
        <begin position="114"/>
        <end position="215"/>
    </location>
</feature>
<proteinExistence type="predicted"/>
<gene>
    <name evidence="4" type="ORF">H9851_02670</name>
</gene>
<name>A0A9D1W0H3_9FIRM</name>
<feature type="compositionally biased region" description="Acidic residues" evidence="1">
    <location>
        <begin position="53"/>
        <end position="80"/>
    </location>
</feature>
<accession>A0A9D1W0H3</accession>
<dbReference type="InterPro" id="IPR050570">
    <property type="entry name" value="Cell_wall_metabolism_enzyme"/>
</dbReference>
<dbReference type="Pfam" id="PF01551">
    <property type="entry name" value="Peptidase_M23"/>
    <property type="match status" value="1"/>
</dbReference>
<feature type="transmembrane region" description="Helical" evidence="2">
    <location>
        <begin position="20"/>
        <end position="44"/>
    </location>
</feature>